<evidence type="ECO:0000256" key="9">
    <source>
        <dbReference type="ARBA" id="ARBA00023136"/>
    </source>
</evidence>
<reference evidence="13" key="1">
    <citation type="submission" date="2023-11" db="EMBL/GenBank/DDBJ databases">
        <authorList>
            <person name="Yuan B."/>
            <person name="He G."/>
            <person name="Dong W."/>
        </authorList>
    </citation>
    <scope>NUCLEOTIDE SEQUENCE</scope>
</reference>
<evidence type="ECO:0000256" key="6">
    <source>
        <dbReference type="ARBA" id="ARBA00022781"/>
    </source>
</evidence>
<feature type="transmembrane region" description="Helical" evidence="12">
    <location>
        <begin position="20"/>
        <end position="37"/>
    </location>
</feature>
<feature type="transmembrane region" description="Helical" evidence="12">
    <location>
        <begin position="125"/>
        <end position="144"/>
    </location>
</feature>
<evidence type="ECO:0000256" key="5">
    <source>
        <dbReference type="ARBA" id="ARBA00022692"/>
    </source>
</evidence>
<evidence type="ECO:0000256" key="1">
    <source>
        <dbReference type="ARBA" id="ARBA00004141"/>
    </source>
</evidence>
<keyword evidence="5 12" id="KW-0812">Transmembrane</keyword>
<keyword evidence="8" id="KW-0406">Ion transport</keyword>
<dbReference type="Gene3D" id="1.20.120.220">
    <property type="entry name" value="ATP synthase, F0 complex, subunit A"/>
    <property type="match status" value="1"/>
</dbReference>
<dbReference type="SUPFAM" id="SSF81336">
    <property type="entry name" value="F1F0 ATP synthase subunit A"/>
    <property type="match status" value="1"/>
</dbReference>
<gene>
    <name evidence="13" type="primary">atp6</name>
</gene>
<evidence type="ECO:0000256" key="2">
    <source>
        <dbReference type="ARBA" id="ARBA00006810"/>
    </source>
</evidence>
<dbReference type="NCBIfam" id="TIGR01131">
    <property type="entry name" value="ATP_synt_6_or_A"/>
    <property type="match status" value="1"/>
</dbReference>
<evidence type="ECO:0000256" key="8">
    <source>
        <dbReference type="ARBA" id="ARBA00023065"/>
    </source>
</evidence>
<keyword evidence="6" id="KW-0375">Hydrogen ion transport</keyword>
<feature type="transmembrane region" description="Helical" evidence="12">
    <location>
        <begin position="189"/>
        <end position="218"/>
    </location>
</feature>
<comment type="similarity">
    <text evidence="2">Belongs to the ATPase A chain family.</text>
</comment>
<dbReference type="InterPro" id="IPR023011">
    <property type="entry name" value="ATP_synth_F0_asu_AS"/>
</dbReference>
<evidence type="ECO:0000256" key="10">
    <source>
        <dbReference type="ARBA" id="ARBA00023310"/>
    </source>
</evidence>
<evidence type="ECO:0000256" key="7">
    <source>
        <dbReference type="ARBA" id="ARBA00022989"/>
    </source>
</evidence>
<geneLocation type="mitochondrion" evidence="13"/>
<dbReference type="PANTHER" id="PTHR11410">
    <property type="entry name" value="ATP SYNTHASE SUBUNIT A"/>
    <property type="match status" value="1"/>
</dbReference>
<accession>A0AAU6QDQ9</accession>
<dbReference type="Pfam" id="PF00119">
    <property type="entry name" value="ATP-synt_A"/>
    <property type="match status" value="1"/>
</dbReference>
<dbReference type="InterPro" id="IPR035908">
    <property type="entry name" value="F0_ATP_A_sf"/>
</dbReference>
<dbReference type="GO" id="GO:0046933">
    <property type="term" value="F:proton-transporting ATP synthase activity, rotational mechanism"/>
    <property type="evidence" value="ECO:0007669"/>
    <property type="project" value="TreeGrafter"/>
</dbReference>
<dbReference type="InterPro" id="IPR045083">
    <property type="entry name" value="ATP_synth_F0_asu_bact/mt"/>
</dbReference>
<keyword evidence="3" id="KW-0813">Transport</keyword>
<evidence type="ECO:0000256" key="11">
    <source>
        <dbReference type="RuleBase" id="RU004450"/>
    </source>
</evidence>
<feature type="transmembrane region" description="Helical" evidence="12">
    <location>
        <begin position="68"/>
        <end position="92"/>
    </location>
</feature>
<keyword evidence="7 12" id="KW-1133">Transmembrane helix</keyword>
<keyword evidence="13" id="KW-0496">Mitochondrion</keyword>
<dbReference type="PANTHER" id="PTHR11410:SF0">
    <property type="entry name" value="ATP SYNTHASE SUBUNIT A"/>
    <property type="match status" value="1"/>
</dbReference>
<feature type="transmembrane region" description="Helical" evidence="12">
    <location>
        <begin position="156"/>
        <end position="177"/>
    </location>
</feature>
<dbReference type="CDD" id="cd00310">
    <property type="entry name" value="ATP-synt_Fo_a_6"/>
    <property type="match status" value="1"/>
</dbReference>
<dbReference type="GO" id="GO:0045259">
    <property type="term" value="C:proton-transporting ATP synthase complex"/>
    <property type="evidence" value="ECO:0007669"/>
    <property type="project" value="UniProtKB-KW"/>
</dbReference>
<keyword evidence="4" id="KW-0138">CF(0)</keyword>
<comment type="subcellular location">
    <subcellularLocation>
        <location evidence="1">Membrane</location>
        <topology evidence="1">Multi-pass membrane protein</topology>
    </subcellularLocation>
    <subcellularLocation>
        <location evidence="11">Mitochondrion inner membrane</location>
        <topology evidence="11">Multi-pass membrane protein</topology>
    </subcellularLocation>
</comment>
<evidence type="ECO:0000256" key="12">
    <source>
        <dbReference type="SAM" id="Phobius"/>
    </source>
</evidence>
<evidence type="ECO:0000256" key="3">
    <source>
        <dbReference type="ARBA" id="ARBA00022448"/>
    </source>
</evidence>
<dbReference type="AlphaFoldDB" id="A0AAU6QDQ9"/>
<organism evidence="13">
    <name type="scientific">Laelaps sp</name>
    <dbReference type="NCBI Taxonomy" id="3081785"/>
    <lineage>
        <taxon>Eukaryota</taxon>
        <taxon>Metazoa</taxon>
        <taxon>Ecdysozoa</taxon>
        <taxon>Arthropoda</taxon>
        <taxon>Chelicerata</taxon>
        <taxon>Arachnida</taxon>
        <taxon>Acari</taxon>
        <taxon>Parasitiformes</taxon>
        <taxon>Mesostigmata</taxon>
        <taxon>Gamasina</taxon>
        <taxon>Dermanyssoidea</taxon>
        <taxon>Laelapidae</taxon>
        <taxon>Laelaps</taxon>
    </lineage>
</organism>
<evidence type="ECO:0000256" key="4">
    <source>
        <dbReference type="ARBA" id="ARBA00022547"/>
    </source>
</evidence>
<dbReference type="PROSITE" id="PS00449">
    <property type="entry name" value="ATPASE_A"/>
    <property type="match status" value="1"/>
</dbReference>
<keyword evidence="10" id="KW-0066">ATP synthesis</keyword>
<evidence type="ECO:0000313" key="13">
    <source>
        <dbReference type="EMBL" id="WYM52885.1"/>
    </source>
</evidence>
<dbReference type="EMBL" id="OR795501">
    <property type="protein sequence ID" value="WYM52885.1"/>
    <property type="molecule type" value="Genomic_DNA"/>
</dbReference>
<sequence>MVMNLFSVFDPSTSMKFSMNWLSLGLFMLMIFPKYWVQNSRVSWVMNFIMLNLMNEFKSNFMKSNFKVFFLFMGLFWLVFFNNFLGLFPYVFTATSHLSVTLSLSLSFWLVFMIYGWLNKMNLMFSHLVPLGSPIYLASFMVLIETVSNLIRPITLSVRLAANMIAGHLLLTLLSNLSEMLFIIYPLTYIVIVALMSLEMAVSIIQSYVFVTLMSLYFNEI</sequence>
<keyword evidence="9 12" id="KW-0472">Membrane</keyword>
<dbReference type="InterPro" id="IPR000568">
    <property type="entry name" value="ATP_synth_F0_asu"/>
</dbReference>
<protein>
    <recommendedName>
        <fullName evidence="11">ATP synthase subunit a</fullName>
    </recommendedName>
</protein>
<name>A0AAU6QDQ9_9ACAR</name>
<feature type="transmembrane region" description="Helical" evidence="12">
    <location>
        <begin position="98"/>
        <end position="118"/>
    </location>
</feature>
<proteinExistence type="inferred from homology"/>
<dbReference type="PRINTS" id="PR00123">
    <property type="entry name" value="ATPASEA"/>
</dbReference>
<dbReference type="GO" id="GO:0005743">
    <property type="term" value="C:mitochondrial inner membrane"/>
    <property type="evidence" value="ECO:0007669"/>
    <property type="project" value="UniProtKB-SubCell"/>
</dbReference>